<reference evidence="2" key="2">
    <citation type="submission" date="2009-10" db="EMBL/GenBank/DDBJ databases">
        <title>The genome sequence of Streptomyces pristinaespiralis strain ATCC 25486.</title>
        <authorList>
            <consortium name="The Broad Institute Genome Sequencing Platform"/>
            <consortium name="Broad Institute Microbial Sequencing Center"/>
            <person name="Fischbach M."/>
            <person name="Godfrey P."/>
            <person name="Ward D."/>
            <person name="Young S."/>
            <person name="Zeng Q."/>
            <person name="Koehrsen M."/>
            <person name="Alvarado L."/>
            <person name="Berlin A.M."/>
            <person name="Bochicchio J."/>
            <person name="Borenstein D."/>
            <person name="Chapman S.B."/>
            <person name="Chen Z."/>
            <person name="Engels R."/>
            <person name="Freedman E."/>
            <person name="Gellesch M."/>
            <person name="Goldberg J."/>
            <person name="Griggs A."/>
            <person name="Gujja S."/>
            <person name="Heilman E.R."/>
            <person name="Heiman D.I."/>
            <person name="Hepburn T.A."/>
            <person name="Howarth C."/>
            <person name="Jen D."/>
            <person name="Larson L."/>
            <person name="Lewis B."/>
            <person name="Mehta T."/>
            <person name="Park D."/>
            <person name="Pearson M."/>
            <person name="Richards J."/>
            <person name="Roberts A."/>
            <person name="Saif S."/>
            <person name="Shea T.D."/>
            <person name="Shenoy N."/>
            <person name="Sisk P."/>
            <person name="Stolte C."/>
            <person name="Sykes S.N."/>
            <person name="Thomson T."/>
            <person name="Walk T."/>
            <person name="White J."/>
            <person name="Yandava C."/>
            <person name="Straight P."/>
            <person name="Clardy J."/>
            <person name="Hung D."/>
            <person name="Kolter R."/>
            <person name="Mekalanos J."/>
            <person name="Walker S."/>
            <person name="Walsh C.T."/>
            <person name="Wieland-Brown L.C."/>
            <person name="Haas B."/>
            <person name="Nusbaum C."/>
            <person name="Birren B."/>
        </authorList>
    </citation>
    <scope>NUCLEOTIDE SEQUENCE [LARGE SCALE GENOMIC DNA]</scope>
    <source>
        <strain evidence="2">ATCC 25486 / DSM 40338 / CBS 914.69 / JCM 4507 / NBRC 13074 / NRRL 2958 / 5647</strain>
    </source>
</reference>
<organism evidence="1 2">
    <name type="scientific">Streptomyces pristinaespiralis (strain ATCC 25486 / DSM 40338 / CBS 914.69 / JCM 4507 / KCC S-0507 / NBRC 13074 / NRRL 2958 / 5647)</name>
    <dbReference type="NCBI Taxonomy" id="457429"/>
    <lineage>
        <taxon>Bacteria</taxon>
        <taxon>Bacillati</taxon>
        <taxon>Actinomycetota</taxon>
        <taxon>Actinomycetes</taxon>
        <taxon>Kitasatosporales</taxon>
        <taxon>Streptomycetaceae</taxon>
        <taxon>Streptomyces</taxon>
    </lineage>
</organism>
<protein>
    <submittedName>
        <fullName evidence="1">Predicted protein</fullName>
    </submittedName>
</protein>
<name>D6X9G6_STRE2</name>
<proteinExistence type="predicted"/>
<reference evidence="2" key="1">
    <citation type="submission" date="2008-02" db="EMBL/GenBank/DDBJ databases">
        <authorList>
            <consortium name="The Broad Institute Genome Sequencing Platform"/>
            <person name="Fischbach M."/>
            <person name="Ward D."/>
            <person name="Young S."/>
            <person name="Jaffe D."/>
            <person name="Gnerre S."/>
            <person name="Berlin A."/>
            <person name="Heiman D."/>
            <person name="Hepburn T."/>
            <person name="Sykes S."/>
            <person name="Alvarado L."/>
            <person name="Kodira C.D."/>
            <person name="Straight P."/>
            <person name="Clardy J."/>
            <person name="Hung D."/>
            <person name="Kolter R."/>
            <person name="Mekalanos J."/>
            <person name="Walker S."/>
            <person name="Walsh C.T."/>
            <person name="Lander E."/>
            <person name="Galagan J."/>
            <person name="Nusbaum C."/>
            <person name="Birren B."/>
        </authorList>
    </citation>
    <scope>NUCLEOTIDE SEQUENCE [LARGE SCALE GENOMIC DNA]</scope>
    <source>
        <strain evidence="2">ATCC 25486 / DSM 40338 / CBS 914.69 / JCM 4507 / NBRC 13074 / NRRL 2958 / 5647</strain>
    </source>
</reference>
<dbReference type="HOGENOM" id="CLU_2977425_0_0_11"/>
<evidence type="ECO:0000313" key="2">
    <source>
        <dbReference type="Proteomes" id="UP000002805"/>
    </source>
</evidence>
<dbReference type="EMBL" id="CM000950">
    <property type="protein sequence ID" value="EFH30812.1"/>
    <property type="molecule type" value="Genomic_DNA"/>
</dbReference>
<dbReference type="AlphaFoldDB" id="D6X9G6"/>
<dbReference type="Proteomes" id="UP000002805">
    <property type="component" value="Chromosome"/>
</dbReference>
<keyword evidence="2" id="KW-1185">Reference proteome</keyword>
<gene>
    <name evidence="1" type="ORF">SSDG_06029</name>
</gene>
<sequence length="58" mass="6436">MVLVDVRANAFPVERLRGAAHWDELRDRARLLPWNPEIPPSASAHARYFGAVAEVLGA</sequence>
<evidence type="ECO:0000313" key="1">
    <source>
        <dbReference type="EMBL" id="EFH30812.1"/>
    </source>
</evidence>
<accession>D6X9G6</accession>